<dbReference type="InterPro" id="IPR036388">
    <property type="entry name" value="WH-like_DNA-bd_sf"/>
</dbReference>
<dbReference type="InterPro" id="IPR011990">
    <property type="entry name" value="TPR-like_helical_dom_sf"/>
</dbReference>
<gene>
    <name evidence="2" type="ORF">ER308_02660</name>
</gene>
<accession>A0A411YBE2</accession>
<sequence length="945" mass="99720">MNGGPESASAVDGLELGAWGAGRRRHGLVALPVAVSTLVGRERERGEVAELLGEGRLVTLTGAGGCGKTRLALEVAGDVAAGFAAGACWVDLAGAGEADTVAAALAEAVGVREQPGRGLVDTLLEQLRAWHGLVVLDNCEHLVEACAALVAGLLRSCPQVRVLATSRTPLAVEGETAWEVAPLSVPEAHAGSAREVGRAEAARLFELRARQVRPDFALSDDNAAAAAEICRRLDGIPLAVELAAARVRVLSPAQIAAGLSDRFGLLTGGVRGAPVRQQTLEASVAWSFGLLSDAERLALARLSVFAGSFTLDAAAEVVGDIDCGTPVIDLLAGLVDQSLVQTIDDTEEVRYRLLETIRVYARQRLCVLDDPARVRERHLDVALRRAARAGVALNGPEPQAWQARLTAEVEDLRAAMAWAVESGRPAAALDIAEPTFAFWFERGLHSEMLRRLHAAVELPAAGDVERARGLTTAALLALAGDDCRASHRVADRAVALGRATELDAHLVRALTYRAAAGFRSGCATSEEVEADAEEAITLARELGDDKTLARALVLTGELAMGGRTLVRGRELLAEAADVCDRAGLTYQLASALALSSLGLGFAGDLDTARAHARRALELVRRFERPGVAAWARTGLAVADLVQGDGRAAREHLAEAVTAARRSGLATFELTASRWVAVAAHRVGDASVARAGGEAVLRTARERGSRFDEAGGEWVLGAVALAEDRRDDARAHLARSRQLSVDPCYPFALGRALLGLAHLAETDGDPDDAWELAHEGLAVLADHGDRVGTAEVLETVAGLAVARDHSDEALRLLAAAERFRDEAGIVRFPLAARWAARHVAAAQAALDQEDAEACWADGTGLSLNEAVAYARRGRGERARPESGWGSLTPAEHDLVRLVPQGCTNAEIGARLFMSVNTVKKHLSHVYAKLDVDGRADLAAEVARRDL</sequence>
<dbReference type="GO" id="GO:0006355">
    <property type="term" value="P:regulation of DNA-templated transcription"/>
    <property type="evidence" value="ECO:0007669"/>
    <property type="project" value="InterPro"/>
</dbReference>
<keyword evidence="3" id="KW-1185">Reference proteome</keyword>
<dbReference type="PANTHER" id="PTHR47691">
    <property type="entry name" value="REGULATOR-RELATED"/>
    <property type="match status" value="1"/>
</dbReference>
<reference evidence="2 3" key="1">
    <citation type="submission" date="2019-01" db="EMBL/GenBank/DDBJ databases">
        <title>Egibacter rhizosphaerae EGI 80759T.</title>
        <authorList>
            <person name="Chen D.-D."/>
            <person name="Tian Y."/>
            <person name="Jiao J.-Y."/>
            <person name="Zhang X.-T."/>
            <person name="Zhang Y.-G."/>
            <person name="Zhang Y."/>
            <person name="Xiao M."/>
            <person name="Shu W.-S."/>
            <person name="Li W.-J."/>
        </authorList>
    </citation>
    <scope>NUCLEOTIDE SEQUENCE [LARGE SCALE GENOMIC DNA]</scope>
    <source>
        <strain evidence="2 3">EGI 80759</strain>
    </source>
</reference>
<evidence type="ECO:0000259" key="1">
    <source>
        <dbReference type="PROSITE" id="PS50043"/>
    </source>
</evidence>
<dbReference type="InterPro" id="IPR000792">
    <property type="entry name" value="Tscrpt_reg_LuxR_C"/>
</dbReference>
<dbReference type="Gene3D" id="3.40.50.300">
    <property type="entry name" value="P-loop containing nucleotide triphosphate hydrolases"/>
    <property type="match status" value="1"/>
</dbReference>
<dbReference type="PRINTS" id="PR00038">
    <property type="entry name" value="HTHLUXR"/>
</dbReference>
<dbReference type="PANTHER" id="PTHR47691:SF3">
    <property type="entry name" value="HTH-TYPE TRANSCRIPTIONAL REGULATOR RV0890C-RELATED"/>
    <property type="match status" value="1"/>
</dbReference>
<dbReference type="Pfam" id="PF25872">
    <property type="entry name" value="HTH_77"/>
    <property type="match status" value="1"/>
</dbReference>
<name>A0A411YBE2_9ACTN</name>
<dbReference type="RefSeq" id="WP_131153571.1">
    <property type="nucleotide sequence ID" value="NZ_CP036402.1"/>
</dbReference>
<protein>
    <recommendedName>
        <fullName evidence="1">HTH luxR-type domain-containing protein</fullName>
    </recommendedName>
</protein>
<dbReference type="SUPFAM" id="SSF46894">
    <property type="entry name" value="C-terminal effector domain of the bipartite response regulators"/>
    <property type="match status" value="1"/>
</dbReference>
<dbReference type="InterPro" id="IPR016032">
    <property type="entry name" value="Sig_transdc_resp-reg_C-effctor"/>
</dbReference>
<dbReference type="SUPFAM" id="SSF52540">
    <property type="entry name" value="P-loop containing nucleoside triphosphate hydrolases"/>
    <property type="match status" value="1"/>
</dbReference>
<dbReference type="PROSITE" id="PS50043">
    <property type="entry name" value="HTH_LUXR_2"/>
    <property type="match status" value="1"/>
</dbReference>
<dbReference type="SUPFAM" id="SSF48452">
    <property type="entry name" value="TPR-like"/>
    <property type="match status" value="1"/>
</dbReference>
<evidence type="ECO:0000313" key="3">
    <source>
        <dbReference type="Proteomes" id="UP000291469"/>
    </source>
</evidence>
<dbReference type="SMART" id="SM00421">
    <property type="entry name" value="HTH_LUXR"/>
    <property type="match status" value="1"/>
</dbReference>
<dbReference type="PROSITE" id="PS00622">
    <property type="entry name" value="HTH_LUXR_1"/>
    <property type="match status" value="1"/>
</dbReference>
<dbReference type="EMBL" id="CP036402">
    <property type="protein sequence ID" value="QBI18573.1"/>
    <property type="molecule type" value="Genomic_DNA"/>
</dbReference>
<evidence type="ECO:0000313" key="2">
    <source>
        <dbReference type="EMBL" id="QBI18573.1"/>
    </source>
</evidence>
<dbReference type="CDD" id="cd06170">
    <property type="entry name" value="LuxR_C_like"/>
    <property type="match status" value="1"/>
</dbReference>
<dbReference type="Proteomes" id="UP000291469">
    <property type="component" value="Chromosome"/>
</dbReference>
<proteinExistence type="predicted"/>
<dbReference type="OrthoDB" id="9812579at2"/>
<dbReference type="AlphaFoldDB" id="A0A411YBE2"/>
<feature type="domain" description="HTH luxR-type" evidence="1">
    <location>
        <begin position="879"/>
        <end position="944"/>
    </location>
</feature>
<dbReference type="InterPro" id="IPR058852">
    <property type="entry name" value="HTH_77"/>
</dbReference>
<dbReference type="KEGG" id="erz:ER308_02660"/>
<dbReference type="Pfam" id="PF00196">
    <property type="entry name" value="GerE"/>
    <property type="match status" value="1"/>
</dbReference>
<dbReference type="Gene3D" id="1.25.40.10">
    <property type="entry name" value="Tetratricopeptide repeat domain"/>
    <property type="match status" value="2"/>
</dbReference>
<organism evidence="2 3">
    <name type="scientific">Egibacter rhizosphaerae</name>
    <dbReference type="NCBI Taxonomy" id="1670831"/>
    <lineage>
        <taxon>Bacteria</taxon>
        <taxon>Bacillati</taxon>
        <taxon>Actinomycetota</taxon>
        <taxon>Nitriliruptoria</taxon>
        <taxon>Egibacterales</taxon>
        <taxon>Egibacteraceae</taxon>
        <taxon>Egibacter</taxon>
    </lineage>
</organism>
<dbReference type="Gene3D" id="1.10.10.10">
    <property type="entry name" value="Winged helix-like DNA-binding domain superfamily/Winged helix DNA-binding domain"/>
    <property type="match status" value="1"/>
</dbReference>
<dbReference type="InterPro" id="IPR027417">
    <property type="entry name" value="P-loop_NTPase"/>
</dbReference>
<dbReference type="GO" id="GO:0003677">
    <property type="term" value="F:DNA binding"/>
    <property type="evidence" value="ECO:0007669"/>
    <property type="project" value="InterPro"/>
</dbReference>